<evidence type="ECO:0000256" key="12">
    <source>
        <dbReference type="PIRSR" id="PIRSR610972-1"/>
    </source>
</evidence>
<evidence type="ECO:0000256" key="9">
    <source>
        <dbReference type="ARBA" id="ARBA00044926"/>
    </source>
</evidence>
<keyword evidence="8" id="KW-0119">Carbohydrate metabolism</keyword>
<dbReference type="CDD" id="cd02598">
    <property type="entry name" value="HAD_BPGM"/>
    <property type="match status" value="1"/>
</dbReference>
<evidence type="ECO:0000256" key="7">
    <source>
        <dbReference type="ARBA" id="ARBA00023235"/>
    </source>
</evidence>
<dbReference type="SFLD" id="SFLDS00003">
    <property type="entry name" value="Haloacid_Dehalogenase"/>
    <property type="match status" value="1"/>
</dbReference>
<dbReference type="PRINTS" id="PR00413">
    <property type="entry name" value="HADHALOGNASE"/>
</dbReference>
<dbReference type="InterPro" id="IPR023214">
    <property type="entry name" value="HAD_sf"/>
</dbReference>
<accession>A0AAJ2VUE2</accession>
<feature type="binding site" evidence="14">
    <location>
        <position position="172"/>
    </location>
    <ligand>
        <name>Mg(2+)</name>
        <dbReference type="ChEBI" id="CHEBI:18420"/>
    </ligand>
</feature>
<keyword evidence="5 14" id="KW-0479">Metal-binding</keyword>
<feature type="binding site" evidence="14">
    <location>
        <position position="171"/>
    </location>
    <ligand>
        <name>Mg(2+)</name>
        <dbReference type="ChEBI" id="CHEBI:18420"/>
    </ligand>
</feature>
<dbReference type="InterPro" id="IPR051600">
    <property type="entry name" value="Beta-PGM-like"/>
</dbReference>
<dbReference type="Proteomes" id="UP001282336">
    <property type="component" value="Unassembled WGS sequence"/>
</dbReference>
<comment type="similarity">
    <text evidence="2">Belongs to the HAD-like hydrolase superfamily. CbbY/CbbZ/Gph/YieH family.</text>
</comment>
<organism evidence="16 17">
    <name type="scientific">Scandinavium lactucae</name>
    <dbReference type="NCBI Taxonomy" id="3095028"/>
    <lineage>
        <taxon>Bacteria</taxon>
        <taxon>Pseudomonadati</taxon>
        <taxon>Pseudomonadota</taxon>
        <taxon>Gammaproteobacteria</taxon>
        <taxon>Enterobacterales</taxon>
        <taxon>Enterobacteriaceae</taxon>
        <taxon>Scandinavium</taxon>
    </lineage>
</organism>
<dbReference type="EMBL" id="JAWXRC010000042">
    <property type="protein sequence ID" value="MDX6033730.1"/>
    <property type="molecule type" value="Genomic_DNA"/>
</dbReference>
<feature type="binding site" evidence="13">
    <location>
        <begin position="44"/>
        <end position="49"/>
    </location>
    <ligand>
        <name>substrate</name>
    </ligand>
</feature>
<gene>
    <name evidence="16" type="primary">pgmB</name>
    <name evidence="16" type="ORF">SIL20_19700</name>
</gene>
<evidence type="ECO:0000256" key="15">
    <source>
        <dbReference type="PIRSR" id="PIRSR610972-4"/>
    </source>
</evidence>
<feature type="binding site" evidence="14">
    <location>
        <position position="9"/>
    </location>
    <ligand>
        <name>Mg(2+)</name>
        <dbReference type="ChEBI" id="CHEBI:18420"/>
    </ligand>
</feature>
<dbReference type="GO" id="GO:0005975">
    <property type="term" value="P:carbohydrate metabolic process"/>
    <property type="evidence" value="ECO:0007669"/>
    <property type="project" value="InterPro"/>
</dbReference>
<dbReference type="NCBIfam" id="TIGR01990">
    <property type="entry name" value="bPGM"/>
    <property type="match status" value="1"/>
</dbReference>
<evidence type="ECO:0000256" key="2">
    <source>
        <dbReference type="ARBA" id="ARBA00006171"/>
    </source>
</evidence>
<evidence type="ECO:0000256" key="5">
    <source>
        <dbReference type="ARBA" id="ARBA00022723"/>
    </source>
</evidence>
<evidence type="ECO:0000313" key="16">
    <source>
        <dbReference type="EMBL" id="MDX6033730.1"/>
    </source>
</evidence>
<dbReference type="SUPFAM" id="SSF56784">
    <property type="entry name" value="HAD-like"/>
    <property type="match status" value="1"/>
</dbReference>
<evidence type="ECO:0000256" key="6">
    <source>
        <dbReference type="ARBA" id="ARBA00022842"/>
    </source>
</evidence>
<dbReference type="EC" id="5.4.2.6" evidence="10"/>
<dbReference type="NCBIfam" id="TIGR01509">
    <property type="entry name" value="HAD-SF-IA-v3"/>
    <property type="match status" value="1"/>
</dbReference>
<dbReference type="Gene3D" id="1.10.150.240">
    <property type="entry name" value="Putative phosphatase, domain 2"/>
    <property type="match status" value="1"/>
</dbReference>
<feature type="site" description="Important for catalytic activity and assists the phosphoryl transfer reaction to Asp8 by balancing charge and orienting the reacting groups" evidence="15">
    <location>
        <position position="147"/>
    </location>
</feature>
<comment type="cofactor">
    <cofactor evidence="14">
        <name>Mg(2+)</name>
        <dbReference type="ChEBI" id="CHEBI:18420"/>
    </cofactor>
    <text evidence="14">Binds 2 magnesium ions per subunit.</text>
</comment>
<comment type="caution">
    <text evidence="16">The sequence shown here is derived from an EMBL/GenBank/DDBJ whole genome shotgun (WGS) entry which is preliminary data.</text>
</comment>
<feature type="binding site" evidence="13">
    <location>
        <begin position="9"/>
        <end position="11"/>
    </location>
    <ligand>
        <name>substrate</name>
    </ligand>
</feature>
<dbReference type="Gene3D" id="3.40.50.1000">
    <property type="entry name" value="HAD superfamily/HAD-like"/>
    <property type="match status" value="1"/>
</dbReference>
<evidence type="ECO:0000256" key="10">
    <source>
        <dbReference type="ARBA" id="ARBA00044968"/>
    </source>
</evidence>
<dbReference type="InterPro" id="IPR010972">
    <property type="entry name" value="Beta-PGM"/>
</dbReference>
<feature type="active site" description="Nucleophile" evidence="12">
    <location>
        <position position="9"/>
    </location>
</feature>
<feature type="binding site" evidence="13">
    <location>
        <position position="147"/>
    </location>
    <ligand>
        <name>substrate</name>
    </ligand>
</feature>
<dbReference type="InterPro" id="IPR023198">
    <property type="entry name" value="PGP-like_dom2"/>
</dbReference>
<dbReference type="InterPro" id="IPR010976">
    <property type="entry name" value="B-phosphoglucomutase_hydrolase"/>
</dbReference>
<dbReference type="AlphaFoldDB" id="A0AAJ2VUE2"/>
<keyword evidence="4" id="KW-0597">Phosphoprotein</keyword>
<evidence type="ECO:0000256" key="4">
    <source>
        <dbReference type="ARBA" id="ARBA00022553"/>
    </source>
</evidence>
<evidence type="ECO:0000256" key="13">
    <source>
        <dbReference type="PIRSR" id="PIRSR610972-2"/>
    </source>
</evidence>
<dbReference type="InterPro" id="IPR006439">
    <property type="entry name" value="HAD-SF_hydro_IA"/>
</dbReference>
<sequence>MKLEAVIFDLDGVVTDTAHLHFIAWRDVAQEIGITIDPVFNEQLKGISRMASLQRILQHGGKAAHFSQAECEALCARKNNHYVATLASLTPASILPGITDLLHDLRARGIRIGLASVSLNAPIILNALGITPLFDYCADASRIKHSKPDPEIFLLACRGLGVTAQHAIGIEDAQAGIQAINACGMAAVGIGDDLTGAGLLLPSTRELNWHRLDAYWQRLHSASAPAKE</sequence>
<feature type="active site" description="Proton donor/acceptor" evidence="12">
    <location>
        <position position="11"/>
    </location>
</feature>
<comment type="catalytic activity">
    <reaction evidence="9">
        <text>beta-D-glucose 1-phosphate = beta-D-glucose 6-phosphate</text>
        <dbReference type="Rhea" id="RHEA:20113"/>
        <dbReference type="ChEBI" id="CHEBI:57684"/>
        <dbReference type="ChEBI" id="CHEBI:58247"/>
        <dbReference type="EC" id="5.4.2.6"/>
    </reaction>
</comment>
<dbReference type="PANTHER" id="PTHR46193:SF18">
    <property type="entry name" value="HEXITOL PHOSPHATASE B"/>
    <property type="match status" value="1"/>
</dbReference>
<keyword evidence="6 14" id="KW-0460">Magnesium</keyword>
<proteinExistence type="inferred from homology"/>
<evidence type="ECO:0000256" key="14">
    <source>
        <dbReference type="PIRSR" id="PIRSR610972-3"/>
    </source>
</evidence>
<evidence type="ECO:0000256" key="8">
    <source>
        <dbReference type="ARBA" id="ARBA00023277"/>
    </source>
</evidence>
<keyword evidence="3" id="KW-0963">Cytoplasm</keyword>
<evidence type="ECO:0000256" key="1">
    <source>
        <dbReference type="ARBA" id="ARBA00004496"/>
    </source>
</evidence>
<dbReference type="InterPro" id="IPR036412">
    <property type="entry name" value="HAD-like_sf"/>
</dbReference>
<feature type="binding site" evidence="13">
    <location>
        <position position="78"/>
    </location>
    <ligand>
        <name>substrate</name>
    </ligand>
</feature>
<evidence type="ECO:0000256" key="11">
    <source>
        <dbReference type="ARBA" id="ARBA00044991"/>
    </source>
</evidence>
<dbReference type="GO" id="GO:0000287">
    <property type="term" value="F:magnesium ion binding"/>
    <property type="evidence" value="ECO:0007669"/>
    <property type="project" value="InterPro"/>
</dbReference>
<dbReference type="RefSeq" id="WP_319630163.1">
    <property type="nucleotide sequence ID" value="NZ_JAWXRB010000045.1"/>
</dbReference>
<dbReference type="FunFam" id="1.10.150.240:FF:000010">
    <property type="entry name" value="Beta-phosphoglucomutase"/>
    <property type="match status" value="1"/>
</dbReference>
<reference evidence="16" key="1">
    <citation type="submission" date="2023-11" db="EMBL/GenBank/DDBJ databases">
        <title>Scandinavium wanjuensis sp. nov., isolated from lettuce South Korea.</title>
        <authorList>
            <person name="Park J."/>
            <person name="Park S."/>
            <person name="Oh K.K."/>
            <person name="Cho G.S."/>
            <person name="Franz C.M.A.P."/>
        </authorList>
    </citation>
    <scope>NUCLEOTIDE SEQUENCE</scope>
    <source>
        <strain evidence="16">V105_12</strain>
    </source>
</reference>
<dbReference type="PANTHER" id="PTHR46193">
    <property type="entry name" value="6-PHOSPHOGLUCONATE PHOSPHATASE"/>
    <property type="match status" value="1"/>
</dbReference>
<dbReference type="GO" id="GO:0008801">
    <property type="term" value="F:beta-phosphoglucomutase activity"/>
    <property type="evidence" value="ECO:0007669"/>
    <property type="project" value="UniProtKB-EC"/>
</dbReference>
<name>A0AAJ2VUE2_9ENTR</name>
<feature type="binding site" evidence="13">
    <location>
        <begin position="116"/>
        <end position="120"/>
    </location>
    <ligand>
        <name>substrate</name>
    </ligand>
</feature>
<feature type="binding site" evidence="13">
    <location>
        <position position="25"/>
    </location>
    <ligand>
        <name>substrate</name>
    </ligand>
</feature>
<comment type="subcellular location">
    <subcellularLocation>
        <location evidence="1">Cytoplasm</location>
    </subcellularLocation>
</comment>
<evidence type="ECO:0000313" key="17">
    <source>
        <dbReference type="Proteomes" id="UP001282336"/>
    </source>
</evidence>
<dbReference type="NCBIfam" id="TIGR02009">
    <property type="entry name" value="PGMB-YQAB-SF"/>
    <property type="match status" value="1"/>
</dbReference>
<feature type="binding site" evidence="14">
    <location>
        <position position="11"/>
    </location>
    <ligand>
        <name>Mg(2+)</name>
        <dbReference type="ChEBI" id="CHEBI:18420"/>
    </ligand>
</feature>
<dbReference type="SFLD" id="SFLDG01129">
    <property type="entry name" value="C1.5:_HAD__Beta-PGM__Phosphata"/>
    <property type="match status" value="1"/>
</dbReference>
<feature type="site" description="Important for catalytic activity and assists the phosphoryl transfer reaction to Asp8 by balancing charge and orienting the reacting groups" evidence="15">
    <location>
        <position position="116"/>
    </location>
</feature>
<dbReference type="SFLD" id="SFLDG01135">
    <property type="entry name" value="C1.5.6:_HAD__Beta-PGM__Phospha"/>
    <property type="match status" value="1"/>
</dbReference>
<protein>
    <recommendedName>
        <fullName evidence="11">Beta-phosphoglucomutase</fullName>
        <ecNumber evidence="10">5.4.2.6</ecNumber>
    </recommendedName>
</protein>
<dbReference type="Pfam" id="PF00702">
    <property type="entry name" value="Hydrolase"/>
    <property type="match status" value="1"/>
</dbReference>
<keyword evidence="7 16" id="KW-0413">Isomerase</keyword>
<feature type="binding site" evidence="13">
    <location>
        <position position="52"/>
    </location>
    <ligand>
        <name>substrate</name>
    </ligand>
</feature>
<dbReference type="GO" id="GO:0005737">
    <property type="term" value="C:cytoplasm"/>
    <property type="evidence" value="ECO:0007669"/>
    <property type="project" value="UniProtKB-SubCell"/>
</dbReference>
<evidence type="ECO:0000256" key="3">
    <source>
        <dbReference type="ARBA" id="ARBA00022490"/>
    </source>
</evidence>